<keyword evidence="1" id="KW-0472">Membrane</keyword>
<keyword evidence="1" id="KW-0812">Transmembrane</keyword>
<feature type="transmembrane region" description="Helical" evidence="1">
    <location>
        <begin position="12"/>
        <end position="31"/>
    </location>
</feature>
<dbReference type="EMBL" id="GEDG01028878">
    <property type="protein sequence ID" value="JAP12896.1"/>
    <property type="molecule type" value="Transcribed_RNA"/>
</dbReference>
<name>A0A0V0GZL4_SOLCH</name>
<sequence length="81" mass="9586">MLFMMCALYCNVFYLLLVCWCLFPIFNIILLPYQKDVFSEDCIIISLVLSLVLLTSLWNYLKQVLPSRQVILYGFNVCFCR</sequence>
<organism evidence="2">
    <name type="scientific">Solanum chacoense</name>
    <name type="common">Chaco potato</name>
    <dbReference type="NCBI Taxonomy" id="4108"/>
    <lineage>
        <taxon>Eukaryota</taxon>
        <taxon>Viridiplantae</taxon>
        <taxon>Streptophyta</taxon>
        <taxon>Embryophyta</taxon>
        <taxon>Tracheophyta</taxon>
        <taxon>Spermatophyta</taxon>
        <taxon>Magnoliopsida</taxon>
        <taxon>eudicotyledons</taxon>
        <taxon>Gunneridae</taxon>
        <taxon>Pentapetalae</taxon>
        <taxon>asterids</taxon>
        <taxon>lamiids</taxon>
        <taxon>Solanales</taxon>
        <taxon>Solanaceae</taxon>
        <taxon>Solanoideae</taxon>
        <taxon>Solaneae</taxon>
        <taxon>Solanum</taxon>
    </lineage>
</organism>
<keyword evidence="1" id="KW-1133">Transmembrane helix</keyword>
<protein>
    <submittedName>
        <fullName evidence="2">Putative ovule protein</fullName>
    </submittedName>
</protein>
<dbReference type="AlphaFoldDB" id="A0A0V0GZL4"/>
<reference evidence="2" key="1">
    <citation type="submission" date="2015-12" db="EMBL/GenBank/DDBJ databases">
        <title>Gene expression during late stages of embryo sac development: a critical building block for successful pollen-pistil interactions.</title>
        <authorList>
            <person name="Liu Y."/>
            <person name="Joly V."/>
            <person name="Sabar M."/>
            <person name="Matton D.P."/>
        </authorList>
    </citation>
    <scope>NUCLEOTIDE SEQUENCE</scope>
</reference>
<evidence type="ECO:0000256" key="1">
    <source>
        <dbReference type="SAM" id="Phobius"/>
    </source>
</evidence>
<evidence type="ECO:0000313" key="2">
    <source>
        <dbReference type="EMBL" id="JAP12896.1"/>
    </source>
</evidence>
<accession>A0A0V0GZL4</accession>
<proteinExistence type="predicted"/>
<feature type="transmembrane region" description="Helical" evidence="1">
    <location>
        <begin position="43"/>
        <end position="61"/>
    </location>
</feature>